<dbReference type="PANTHER" id="PTHR34216:SF3">
    <property type="entry name" value="POLY-BETA-1,6-N-ACETYL-D-GLUCOSAMINE N-DEACETYLASE"/>
    <property type="match status" value="1"/>
</dbReference>
<comment type="subcellular location">
    <subcellularLocation>
        <location evidence="1">Secreted</location>
    </subcellularLocation>
</comment>
<dbReference type="PROSITE" id="PS51677">
    <property type="entry name" value="NODB"/>
    <property type="match status" value="1"/>
</dbReference>
<evidence type="ECO:0000313" key="5">
    <source>
        <dbReference type="Proteomes" id="UP000505355"/>
    </source>
</evidence>
<name>A0A7D4TWW6_9SPHI</name>
<dbReference type="InterPro" id="IPR002509">
    <property type="entry name" value="NODB_dom"/>
</dbReference>
<dbReference type="AlphaFoldDB" id="A0A7D4TWW6"/>
<evidence type="ECO:0000313" key="4">
    <source>
        <dbReference type="EMBL" id="QKJ29917.1"/>
    </source>
</evidence>
<protein>
    <submittedName>
        <fullName evidence="4">Polysaccharide deacetylase family protein</fullName>
    </submittedName>
</protein>
<dbReference type="GO" id="GO:0005975">
    <property type="term" value="P:carbohydrate metabolic process"/>
    <property type="evidence" value="ECO:0007669"/>
    <property type="project" value="InterPro"/>
</dbReference>
<feature type="domain" description="NodB homology" evidence="3">
    <location>
        <begin position="94"/>
        <end position="335"/>
    </location>
</feature>
<dbReference type="CDD" id="cd10918">
    <property type="entry name" value="CE4_NodB_like_5s_6s"/>
    <property type="match status" value="1"/>
</dbReference>
<dbReference type="Pfam" id="PF01522">
    <property type="entry name" value="Polysacc_deac_1"/>
    <property type="match status" value="2"/>
</dbReference>
<evidence type="ECO:0000256" key="1">
    <source>
        <dbReference type="ARBA" id="ARBA00004613"/>
    </source>
</evidence>
<dbReference type="KEGG" id="mmab:HQ865_09160"/>
<keyword evidence="2" id="KW-0732">Signal</keyword>
<organism evidence="4 5">
    <name type="scientific">Mucilaginibacter mali</name>
    <dbReference type="NCBI Taxonomy" id="2740462"/>
    <lineage>
        <taxon>Bacteria</taxon>
        <taxon>Pseudomonadati</taxon>
        <taxon>Bacteroidota</taxon>
        <taxon>Sphingobacteriia</taxon>
        <taxon>Sphingobacteriales</taxon>
        <taxon>Sphingobacteriaceae</taxon>
        <taxon>Mucilaginibacter</taxon>
    </lineage>
</organism>
<gene>
    <name evidence="4" type="ORF">HQ865_09160</name>
</gene>
<dbReference type="Gene3D" id="3.20.20.370">
    <property type="entry name" value="Glycoside hydrolase/deacetylase"/>
    <property type="match status" value="1"/>
</dbReference>
<dbReference type="GO" id="GO:0005576">
    <property type="term" value="C:extracellular region"/>
    <property type="evidence" value="ECO:0007669"/>
    <property type="project" value="UniProtKB-SubCell"/>
</dbReference>
<dbReference type="RefSeq" id="WP_173414607.1">
    <property type="nucleotide sequence ID" value="NZ_CP054139.1"/>
</dbReference>
<dbReference type="EMBL" id="CP054139">
    <property type="protein sequence ID" value="QKJ29917.1"/>
    <property type="molecule type" value="Genomic_DNA"/>
</dbReference>
<sequence length="335" mass="39153">MNLAQKIQTKVRRNAVHLYRDIRHGMGLDAGFYQGVKGSRILTYHGICLDDHTRFNTLFLTLKTFERHLQYYTKHFHILSLQDYYDQKFHPDKFNVCLTFDDGFANNYKYVLPLLEKYRVPATFFITAIRQAGYDILWNDFLSIVSKYGPARIGIKDGVFVKDRVNRYYDTNTGIRLADSLRKVGFEQKVVVMGELYPLAPFRENAKDEDYWLQMTEEQIKQMSASPYVTIGSHGYYHNDLANISLEKSIIEIKQSKTYLENIIQKSVDSFAFPYGSYDPDVVNTCINAGYDKLLLLDSLFEQDKENPAMHERFVINPFISVNNQMHATVNRRYE</sequence>
<dbReference type="InterPro" id="IPR051398">
    <property type="entry name" value="Polysacch_Deacetylase"/>
</dbReference>
<reference evidence="4 5" key="1">
    <citation type="submission" date="2020-05" db="EMBL/GenBank/DDBJ databases">
        <title>Mucilaginibacter mali sp. nov.</title>
        <authorList>
            <person name="Kim H.S."/>
            <person name="Lee K.C."/>
            <person name="Suh M.K."/>
            <person name="Kim J.-S."/>
            <person name="Han K.-I."/>
            <person name="Eom M.K."/>
            <person name="Shin Y.K."/>
            <person name="Lee J.-S."/>
        </authorList>
    </citation>
    <scope>NUCLEOTIDE SEQUENCE [LARGE SCALE GENOMIC DNA]</scope>
    <source>
        <strain evidence="4 5">G2-14</strain>
    </source>
</reference>
<proteinExistence type="predicted"/>
<dbReference type="SUPFAM" id="SSF88713">
    <property type="entry name" value="Glycoside hydrolase/deacetylase"/>
    <property type="match status" value="1"/>
</dbReference>
<evidence type="ECO:0000259" key="3">
    <source>
        <dbReference type="PROSITE" id="PS51677"/>
    </source>
</evidence>
<accession>A0A7D4TWW6</accession>
<keyword evidence="5" id="KW-1185">Reference proteome</keyword>
<dbReference type="Proteomes" id="UP000505355">
    <property type="component" value="Chromosome"/>
</dbReference>
<dbReference type="GO" id="GO:0016810">
    <property type="term" value="F:hydrolase activity, acting on carbon-nitrogen (but not peptide) bonds"/>
    <property type="evidence" value="ECO:0007669"/>
    <property type="project" value="InterPro"/>
</dbReference>
<evidence type="ECO:0000256" key="2">
    <source>
        <dbReference type="ARBA" id="ARBA00022729"/>
    </source>
</evidence>
<dbReference type="InterPro" id="IPR011330">
    <property type="entry name" value="Glyco_hydro/deAcase_b/a-brl"/>
</dbReference>
<dbReference type="PANTHER" id="PTHR34216">
    <property type="match status" value="1"/>
</dbReference>